<proteinExistence type="predicted"/>
<name>A0A6I6JBH7_9BACT</name>
<reference evidence="2 3" key="1">
    <citation type="submission" date="2019-11" db="EMBL/GenBank/DDBJ databases">
        <authorList>
            <person name="Zheng R.K."/>
            <person name="Sun C.M."/>
        </authorList>
    </citation>
    <scope>NUCLEOTIDE SEQUENCE [LARGE SCALE GENOMIC DNA]</scope>
    <source>
        <strain evidence="2 3">SRB007</strain>
    </source>
</reference>
<evidence type="ECO:0000313" key="3">
    <source>
        <dbReference type="Proteomes" id="UP000428328"/>
    </source>
</evidence>
<accession>A0A6I6JBH7</accession>
<dbReference type="InterPro" id="IPR032587">
    <property type="entry name" value="DUF4911"/>
</dbReference>
<dbReference type="RefSeq" id="WP_158946647.1">
    <property type="nucleotide sequence ID" value="NZ_CP046400.1"/>
</dbReference>
<gene>
    <name evidence="2" type="ORF">GM415_04560</name>
</gene>
<organism evidence="2 3">
    <name type="scientific">Pseudodesulfovibrio cashew</name>
    <dbReference type="NCBI Taxonomy" id="2678688"/>
    <lineage>
        <taxon>Bacteria</taxon>
        <taxon>Pseudomonadati</taxon>
        <taxon>Thermodesulfobacteriota</taxon>
        <taxon>Desulfovibrionia</taxon>
        <taxon>Desulfovibrionales</taxon>
        <taxon>Desulfovibrionaceae</taxon>
    </lineage>
</organism>
<evidence type="ECO:0000313" key="2">
    <source>
        <dbReference type="EMBL" id="QGY39421.1"/>
    </source>
</evidence>
<dbReference type="KEGG" id="psel:GM415_04560"/>
<dbReference type="EMBL" id="CP046400">
    <property type="protein sequence ID" value="QGY39421.1"/>
    <property type="molecule type" value="Genomic_DNA"/>
</dbReference>
<keyword evidence="3" id="KW-1185">Reference proteome</keyword>
<protein>
    <submittedName>
        <fullName evidence="2">DUF4911 domain-containing protein</fullName>
    </submittedName>
</protein>
<evidence type="ECO:0000256" key="1">
    <source>
        <dbReference type="SAM" id="MobiDB-lite"/>
    </source>
</evidence>
<dbReference type="AlphaFoldDB" id="A0A6I6JBH7"/>
<feature type="region of interest" description="Disordered" evidence="1">
    <location>
        <begin position="1"/>
        <end position="20"/>
    </location>
</feature>
<sequence>MASQKKSSRRRPRKRPCPPPPLFSERLYVRIDPARIALFRFLLEGYDNLGIFTVTDKFKGILQLRYSPHQRREIRRFIEAARSEMDVAELSL</sequence>
<dbReference type="Pfam" id="PF16256">
    <property type="entry name" value="DUF4911"/>
    <property type="match status" value="1"/>
</dbReference>
<feature type="compositionally biased region" description="Basic residues" evidence="1">
    <location>
        <begin position="1"/>
        <end position="16"/>
    </location>
</feature>
<dbReference type="Proteomes" id="UP000428328">
    <property type="component" value="Chromosome"/>
</dbReference>